<dbReference type="EMBL" id="CP007511">
    <property type="protein sequence ID" value="AJE16170.1"/>
    <property type="molecule type" value="Genomic_DNA"/>
</dbReference>
<dbReference type="Proteomes" id="UP000031271">
    <property type="component" value="Chromosome"/>
</dbReference>
<feature type="region of interest" description="Disordered" evidence="1">
    <location>
        <begin position="1"/>
        <end position="103"/>
    </location>
</feature>
<evidence type="ECO:0000256" key="1">
    <source>
        <dbReference type="SAM" id="MobiDB-lite"/>
    </source>
</evidence>
<dbReference type="Proteomes" id="UP000182276">
    <property type="component" value="Unassembled WGS sequence"/>
</dbReference>
<dbReference type="EMBL" id="FNHO01000002">
    <property type="protein sequence ID" value="SDM12369.1"/>
    <property type="molecule type" value="Genomic_DNA"/>
</dbReference>
<feature type="compositionally biased region" description="Basic and acidic residues" evidence="1">
    <location>
        <begin position="91"/>
        <end position="103"/>
    </location>
</feature>
<sequence length="103" mass="11259">MLPPIPSGVIPVTAQQDAVKPRPDVAPVTPVQASAQESAVSLDRRHPQDAQMRLREEQRRRQRRDPSDDAQGDGPTGEVAAVEALPGEPDEPPRQGRWVDVEV</sequence>
<name>A0A8D3Y2L5_9GAMM</name>
<keyword evidence="5" id="KW-1185">Reference proteome</keyword>
<evidence type="ECO:0000313" key="4">
    <source>
        <dbReference type="Proteomes" id="UP000031271"/>
    </source>
</evidence>
<dbReference type="AlphaFoldDB" id="A0A8D3Y2L5"/>
<dbReference type="KEGG" id="pbm:CL52_14435"/>
<gene>
    <name evidence="2" type="ORF">CL52_14435</name>
    <name evidence="3" type="ORF">SAMN05660875_102368</name>
</gene>
<dbReference type="RefSeq" id="WP_041106764.1">
    <property type="nucleotide sequence ID" value="NZ_CP007511.1"/>
</dbReference>
<reference evidence="4" key="1">
    <citation type="submission" date="2014-03" db="EMBL/GenBank/DDBJ databases">
        <title>Complete genome of Pseudomonas balearica DSM 6083T, a sewage water isolate from an enrichment with 2-methylnaphthalene.</title>
        <authorList>
            <person name="Salva-Serra F."/>
            <person name="Jaen-Luchoro D."/>
            <person name="Busquets A."/>
            <person name="Pena A."/>
            <person name="Gomila M."/>
            <person name="Bosch R."/>
            <person name="Nogales B."/>
            <person name="Garcia-Valdes E."/>
            <person name="Lalucat J."/>
            <person name="Bennasar A."/>
        </authorList>
    </citation>
    <scope>NUCLEOTIDE SEQUENCE [LARGE SCALE GENOMIC DNA]</scope>
    <source>
        <strain evidence="4">DSM 6083</strain>
    </source>
</reference>
<feature type="compositionally biased region" description="Basic and acidic residues" evidence="1">
    <location>
        <begin position="42"/>
        <end position="67"/>
    </location>
</feature>
<accession>A0A8D3Y2L5</accession>
<protein>
    <submittedName>
        <fullName evidence="2">Aspartate-semialdehyde dehydrogenase</fullName>
    </submittedName>
</protein>
<proteinExistence type="predicted"/>
<reference evidence="3 5" key="2">
    <citation type="submission" date="2016-10" db="EMBL/GenBank/DDBJ databases">
        <authorList>
            <person name="Varghese N."/>
            <person name="Submissions S."/>
        </authorList>
    </citation>
    <scope>NUCLEOTIDE SEQUENCE [LARGE SCALE GENOMIC DNA]</scope>
    <source>
        <strain evidence="3 5">DSM 6083</strain>
    </source>
</reference>
<evidence type="ECO:0000313" key="5">
    <source>
        <dbReference type="Proteomes" id="UP000182276"/>
    </source>
</evidence>
<evidence type="ECO:0000313" key="3">
    <source>
        <dbReference type="EMBL" id="SDM12369.1"/>
    </source>
</evidence>
<organism evidence="2 4">
    <name type="scientific">Stutzerimonas balearica DSM 6083</name>
    <dbReference type="NCBI Taxonomy" id="1123016"/>
    <lineage>
        <taxon>Bacteria</taxon>
        <taxon>Pseudomonadati</taxon>
        <taxon>Pseudomonadota</taxon>
        <taxon>Gammaproteobacteria</taxon>
        <taxon>Pseudomonadales</taxon>
        <taxon>Pseudomonadaceae</taxon>
        <taxon>Stutzerimonas</taxon>
    </lineage>
</organism>
<evidence type="ECO:0000313" key="2">
    <source>
        <dbReference type="EMBL" id="AJE16170.1"/>
    </source>
</evidence>
<reference evidence="2 4" key="3">
    <citation type="journal article" name="Genome Announc.">
        <title>Complete Genome Sequence of Pseudomonas balearica DSM 6083T.</title>
        <authorList>
            <person name="Bennasar-Figueras A."/>
            <person name="Salva-Serra F."/>
            <person name="Jaen-Luchoro D."/>
            <person name="Segui C."/>
            <person name="Aliaga F."/>
            <person name="Busquets A."/>
            <person name="Gomila M."/>
            <person name="Moore E.R."/>
            <person name="Lalucat J."/>
        </authorList>
    </citation>
    <scope>NUCLEOTIDE SEQUENCE [LARGE SCALE GENOMIC DNA]</scope>
    <source>
        <strain evidence="4">DSM 6083</strain>
        <strain evidence="2">DSM6083</strain>
    </source>
</reference>
<dbReference type="GeneID" id="77261095"/>